<reference evidence="2" key="1">
    <citation type="submission" date="2025-08" db="UniProtKB">
        <authorList>
            <consortium name="RefSeq"/>
        </authorList>
    </citation>
    <scope>IDENTIFICATION</scope>
</reference>
<accession>A0AC55DKY5</accession>
<gene>
    <name evidence="2" type="primary">LOC101646031</name>
</gene>
<dbReference type="Proteomes" id="UP000694863">
    <property type="component" value="Unplaced"/>
</dbReference>
<sequence>MNDTGSSWPTDYFRENEMVIDVLRPGRRQKIVEKLATMYQTTPDVTFAFGFRTHFVGSKTTGFGVTDDSLGSAKTKERRCRLARHGLCARQRRHANSTRSKNRRRVGTAKASVGAGRK</sequence>
<proteinExistence type="predicted"/>
<keyword evidence="1" id="KW-1185">Reference proteome</keyword>
<evidence type="ECO:0000313" key="2">
    <source>
        <dbReference type="RefSeq" id="XP_045152407.1"/>
    </source>
</evidence>
<dbReference type="RefSeq" id="XP_045152407.1">
    <property type="nucleotide sequence ID" value="XM_045296472.1"/>
</dbReference>
<name>A0AC55DKY5_ECHTE</name>
<organism evidence="1 2">
    <name type="scientific">Echinops telfairi</name>
    <name type="common">Lesser hedgehog tenrec</name>
    <dbReference type="NCBI Taxonomy" id="9371"/>
    <lineage>
        <taxon>Eukaryota</taxon>
        <taxon>Metazoa</taxon>
        <taxon>Chordata</taxon>
        <taxon>Craniata</taxon>
        <taxon>Vertebrata</taxon>
        <taxon>Euteleostomi</taxon>
        <taxon>Mammalia</taxon>
        <taxon>Eutheria</taxon>
        <taxon>Afrotheria</taxon>
        <taxon>Tenrecidae</taxon>
        <taxon>Tenrecinae</taxon>
        <taxon>Echinops</taxon>
    </lineage>
</organism>
<evidence type="ECO:0000313" key="1">
    <source>
        <dbReference type="Proteomes" id="UP000694863"/>
    </source>
</evidence>
<protein>
    <submittedName>
        <fullName evidence="2">40S ribosomal protein S24-like</fullName>
    </submittedName>
</protein>